<reference evidence="3" key="1">
    <citation type="submission" date="2022-03" db="EMBL/GenBank/DDBJ databases">
        <title>A functionally conserved STORR gene fusion in Papaver species that diverged 16.8 million years ago.</title>
        <authorList>
            <person name="Catania T."/>
        </authorList>
    </citation>
    <scope>NUCLEOTIDE SEQUENCE</scope>
    <source>
        <strain evidence="3">S-191538</strain>
    </source>
</reference>
<dbReference type="EMBL" id="JAJJMA010347151">
    <property type="protein sequence ID" value="MCL7052194.1"/>
    <property type="molecule type" value="Genomic_DNA"/>
</dbReference>
<feature type="non-terminal residue" evidence="3">
    <location>
        <position position="151"/>
    </location>
</feature>
<protein>
    <recommendedName>
        <fullName evidence="2">MATH domain-containing protein</fullName>
    </recommendedName>
</protein>
<proteinExistence type="predicted"/>
<organism evidence="3 4">
    <name type="scientific">Papaver nudicaule</name>
    <name type="common">Iceland poppy</name>
    <dbReference type="NCBI Taxonomy" id="74823"/>
    <lineage>
        <taxon>Eukaryota</taxon>
        <taxon>Viridiplantae</taxon>
        <taxon>Streptophyta</taxon>
        <taxon>Embryophyta</taxon>
        <taxon>Tracheophyta</taxon>
        <taxon>Spermatophyta</taxon>
        <taxon>Magnoliopsida</taxon>
        <taxon>Ranunculales</taxon>
        <taxon>Papaveraceae</taxon>
        <taxon>Papaveroideae</taxon>
        <taxon>Papaver</taxon>
    </lineage>
</organism>
<feature type="domain" description="MATH" evidence="2">
    <location>
        <begin position="12"/>
        <end position="140"/>
    </location>
</feature>
<dbReference type="InterPro" id="IPR002083">
    <property type="entry name" value="MATH/TRAF_dom"/>
</dbReference>
<dbReference type="SUPFAM" id="SSF49599">
    <property type="entry name" value="TRAF domain-like"/>
    <property type="match status" value="1"/>
</dbReference>
<evidence type="ECO:0000256" key="1">
    <source>
        <dbReference type="ARBA" id="ARBA00023054"/>
    </source>
</evidence>
<dbReference type="CDD" id="cd00121">
    <property type="entry name" value="MATH"/>
    <property type="match status" value="1"/>
</dbReference>
<evidence type="ECO:0000313" key="3">
    <source>
        <dbReference type="EMBL" id="MCL7052194.1"/>
    </source>
</evidence>
<keyword evidence="4" id="KW-1185">Reference proteome</keyword>
<dbReference type="Proteomes" id="UP001177140">
    <property type="component" value="Unassembled WGS sequence"/>
</dbReference>
<gene>
    <name evidence="3" type="ORF">MKW94_013206</name>
</gene>
<sequence length="151" mass="17417">MANSSIISLSKSTKFIWTIENFSSLNDEEHHSSSYFVADDCTWCILIYPKELDGKLGMYLMHSGMKSPYAEFSSTVFNQKNQKKTVTLGTHFLRFRLHCWKMHVRWLPKLGFSNMMPLSDLHDPDKGFLVDDTCILQVEISIGWPDDSDIT</sequence>
<evidence type="ECO:0000313" key="4">
    <source>
        <dbReference type="Proteomes" id="UP001177140"/>
    </source>
</evidence>
<keyword evidence="1" id="KW-0175">Coiled coil</keyword>
<comment type="caution">
    <text evidence="3">The sequence shown here is derived from an EMBL/GenBank/DDBJ whole genome shotgun (WGS) entry which is preliminary data.</text>
</comment>
<dbReference type="AlphaFoldDB" id="A0AA41W2Y4"/>
<dbReference type="PANTHER" id="PTHR46236">
    <property type="entry name" value="TRAF-LIKE SUPERFAMILY PROTEIN"/>
    <property type="match status" value="1"/>
</dbReference>
<dbReference type="InterPro" id="IPR008974">
    <property type="entry name" value="TRAF-like"/>
</dbReference>
<dbReference type="SMART" id="SM00061">
    <property type="entry name" value="MATH"/>
    <property type="match status" value="1"/>
</dbReference>
<dbReference type="Pfam" id="PF22486">
    <property type="entry name" value="MATH_2"/>
    <property type="match status" value="1"/>
</dbReference>
<accession>A0AA41W2Y4</accession>
<name>A0AA41W2Y4_PAPNU</name>
<dbReference type="PANTHER" id="PTHR46236:SF35">
    <property type="entry name" value="MATH DOMAIN-CONTAINING PROTEIN"/>
    <property type="match status" value="1"/>
</dbReference>
<dbReference type="InterPro" id="IPR050804">
    <property type="entry name" value="MCC"/>
</dbReference>
<dbReference type="PROSITE" id="PS50144">
    <property type="entry name" value="MATH"/>
    <property type="match status" value="1"/>
</dbReference>
<dbReference type="Gene3D" id="2.60.210.10">
    <property type="entry name" value="Apoptosis, Tumor Necrosis Factor Receptor Associated Protein 2, Chain A"/>
    <property type="match status" value="1"/>
</dbReference>
<evidence type="ECO:0000259" key="2">
    <source>
        <dbReference type="PROSITE" id="PS50144"/>
    </source>
</evidence>